<keyword evidence="7" id="KW-0472">Membrane</keyword>
<evidence type="ECO:0000256" key="5">
    <source>
        <dbReference type="ARBA" id="ARBA00023004"/>
    </source>
</evidence>
<dbReference type="InterPro" id="IPR002403">
    <property type="entry name" value="Cyt_P450_E_grp-IV"/>
</dbReference>
<accession>A0A9P6EIH0</accession>
<dbReference type="CDD" id="cd00302">
    <property type="entry name" value="cytochrome_P450"/>
    <property type="match status" value="1"/>
</dbReference>
<evidence type="ECO:0000256" key="1">
    <source>
        <dbReference type="ARBA" id="ARBA00001971"/>
    </source>
</evidence>
<evidence type="ECO:0000256" key="6">
    <source>
        <dbReference type="PIRSR" id="PIRSR602403-1"/>
    </source>
</evidence>
<protein>
    <submittedName>
        <fullName evidence="8">Cytochrome P450</fullName>
    </submittedName>
</protein>
<sequence>MSLFNESTTASWTLFPEPSVALPTVAGVLFSSIILYFSIDKLSRNEKDVERLGSLSILTACQPFFNQRADFLKTGFEKTRQKLFSFKVLHATVVAVRGETARKAFYDTRGLDLEEGYRYLMGSAPILGDIGVELEPNQDISLFNKYILNLLSKQRMAETLPTFFDDIQARMDGWGKEGRIDPFKDVYDLIFQTTIRMATCRELATDMKAMTKLREQYWVLEKNATPTALLLQWLPSSAKRNKLIATKDLHATMRTYVENRKGATPNSDAIDFLLSKGLKTDEVVEFVLNMTFLGLINTGCSACWTLLYLSFHMEWKQKVATEVNAIIEKHTNTSSPEPLHKRLAAVPISAWDEEMPALELVLRETLRLILSPTALRRNFQENLEIDGKRIPIGNFVAYSLGDAHMNPDIYTDPTEFDPTRFDPGREEDKKETYAYLGWGGGRHPCLGIKFAKLEIKIIVALLLAGYEYDVVDERGERPERLPDTDFNDIHQPRPVAGDPCYLKFKRIVD</sequence>
<dbReference type="InterPro" id="IPR001128">
    <property type="entry name" value="Cyt_P450"/>
</dbReference>
<dbReference type="InterPro" id="IPR036396">
    <property type="entry name" value="Cyt_P450_sf"/>
</dbReference>
<keyword evidence="3 6" id="KW-0349">Heme</keyword>
<keyword evidence="4 6" id="KW-0479">Metal-binding</keyword>
<keyword evidence="9" id="KW-1185">Reference proteome</keyword>
<dbReference type="GO" id="GO:0016705">
    <property type="term" value="F:oxidoreductase activity, acting on paired donors, with incorporation or reduction of molecular oxygen"/>
    <property type="evidence" value="ECO:0007669"/>
    <property type="project" value="InterPro"/>
</dbReference>
<name>A0A9P6EIH0_9AGAR</name>
<feature type="transmembrane region" description="Helical" evidence="7">
    <location>
        <begin position="286"/>
        <end position="309"/>
    </location>
</feature>
<proteinExistence type="inferred from homology"/>
<dbReference type="Proteomes" id="UP000807306">
    <property type="component" value="Unassembled WGS sequence"/>
</dbReference>
<evidence type="ECO:0000256" key="4">
    <source>
        <dbReference type="ARBA" id="ARBA00022723"/>
    </source>
</evidence>
<dbReference type="GO" id="GO:0004497">
    <property type="term" value="F:monooxygenase activity"/>
    <property type="evidence" value="ECO:0007669"/>
    <property type="project" value="InterPro"/>
</dbReference>
<evidence type="ECO:0000256" key="2">
    <source>
        <dbReference type="ARBA" id="ARBA00010617"/>
    </source>
</evidence>
<feature type="binding site" description="axial binding residue" evidence="6">
    <location>
        <position position="445"/>
    </location>
    <ligand>
        <name>heme</name>
        <dbReference type="ChEBI" id="CHEBI:30413"/>
    </ligand>
    <ligandPart>
        <name>Fe</name>
        <dbReference type="ChEBI" id="CHEBI:18248"/>
    </ligandPart>
</feature>
<keyword evidence="5 6" id="KW-0408">Iron</keyword>
<dbReference type="PRINTS" id="PR00465">
    <property type="entry name" value="EP450IV"/>
</dbReference>
<dbReference type="InterPro" id="IPR050529">
    <property type="entry name" value="CYP450_sterol_14alpha_dmase"/>
</dbReference>
<evidence type="ECO:0000313" key="9">
    <source>
        <dbReference type="Proteomes" id="UP000807306"/>
    </source>
</evidence>
<keyword evidence="7" id="KW-1133">Transmembrane helix</keyword>
<dbReference type="GO" id="GO:0005506">
    <property type="term" value="F:iron ion binding"/>
    <property type="evidence" value="ECO:0007669"/>
    <property type="project" value="InterPro"/>
</dbReference>
<evidence type="ECO:0000256" key="3">
    <source>
        <dbReference type="ARBA" id="ARBA00022617"/>
    </source>
</evidence>
<evidence type="ECO:0000313" key="8">
    <source>
        <dbReference type="EMBL" id="KAF9529510.1"/>
    </source>
</evidence>
<comment type="similarity">
    <text evidence="2">Belongs to the cytochrome P450 family.</text>
</comment>
<comment type="caution">
    <text evidence="8">The sequence shown here is derived from an EMBL/GenBank/DDBJ whole genome shotgun (WGS) entry which is preliminary data.</text>
</comment>
<comment type="cofactor">
    <cofactor evidence="1 6">
        <name>heme</name>
        <dbReference type="ChEBI" id="CHEBI:30413"/>
    </cofactor>
</comment>
<reference evidence="8" key="1">
    <citation type="submission" date="2020-11" db="EMBL/GenBank/DDBJ databases">
        <authorList>
            <consortium name="DOE Joint Genome Institute"/>
            <person name="Ahrendt S."/>
            <person name="Riley R."/>
            <person name="Andreopoulos W."/>
            <person name="Labutti K."/>
            <person name="Pangilinan J."/>
            <person name="Ruiz-Duenas F.J."/>
            <person name="Barrasa J.M."/>
            <person name="Sanchez-Garcia M."/>
            <person name="Camarero S."/>
            <person name="Miyauchi S."/>
            <person name="Serrano A."/>
            <person name="Linde D."/>
            <person name="Babiker R."/>
            <person name="Drula E."/>
            <person name="Ayuso-Fernandez I."/>
            <person name="Pacheco R."/>
            <person name="Padilla G."/>
            <person name="Ferreira P."/>
            <person name="Barriuso J."/>
            <person name="Kellner H."/>
            <person name="Castanera R."/>
            <person name="Alfaro M."/>
            <person name="Ramirez L."/>
            <person name="Pisabarro A.G."/>
            <person name="Kuo A."/>
            <person name="Tritt A."/>
            <person name="Lipzen A."/>
            <person name="He G."/>
            <person name="Yan M."/>
            <person name="Ng V."/>
            <person name="Cullen D."/>
            <person name="Martin F."/>
            <person name="Rosso M.-N."/>
            <person name="Henrissat B."/>
            <person name="Hibbett D."/>
            <person name="Martinez A.T."/>
            <person name="Grigoriev I.V."/>
        </authorList>
    </citation>
    <scope>NUCLEOTIDE SEQUENCE</scope>
    <source>
        <strain evidence="8">CBS 506.95</strain>
    </source>
</reference>
<dbReference type="Gene3D" id="1.10.630.10">
    <property type="entry name" value="Cytochrome P450"/>
    <property type="match status" value="1"/>
</dbReference>
<evidence type="ECO:0000256" key="7">
    <source>
        <dbReference type="SAM" id="Phobius"/>
    </source>
</evidence>
<dbReference type="EMBL" id="MU157845">
    <property type="protein sequence ID" value="KAF9529510.1"/>
    <property type="molecule type" value="Genomic_DNA"/>
</dbReference>
<dbReference type="OrthoDB" id="1055148at2759"/>
<dbReference type="SUPFAM" id="SSF48264">
    <property type="entry name" value="Cytochrome P450"/>
    <property type="match status" value="1"/>
</dbReference>
<dbReference type="GO" id="GO:0020037">
    <property type="term" value="F:heme binding"/>
    <property type="evidence" value="ECO:0007669"/>
    <property type="project" value="InterPro"/>
</dbReference>
<feature type="transmembrane region" description="Helical" evidence="7">
    <location>
        <begin position="20"/>
        <end position="39"/>
    </location>
</feature>
<keyword evidence="7" id="KW-0812">Transmembrane</keyword>
<dbReference type="Pfam" id="PF00067">
    <property type="entry name" value="p450"/>
    <property type="match status" value="1"/>
</dbReference>
<gene>
    <name evidence="8" type="ORF">CPB83DRAFT_811971</name>
</gene>
<dbReference type="AlphaFoldDB" id="A0A9P6EIH0"/>
<dbReference type="PANTHER" id="PTHR24304">
    <property type="entry name" value="CYTOCHROME P450 FAMILY 7"/>
    <property type="match status" value="1"/>
</dbReference>
<organism evidence="8 9">
    <name type="scientific">Crepidotus variabilis</name>
    <dbReference type="NCBI Taxonomy" id="179855"/>
    <lineage>
        <taxon>Eukaryota</taxon>
        <taxon>Fungi</taxon>
        <taxon>Dikarya</taxon>
        <taxon>Basidiomycota</taxon>
        <taxon>Agaricomycotina</taxon>
        <taxon>Agaricomycetes</taxon>
        <taxon>Agaricomycetidae</taxon>
        <taxon>Agaricales</taxon>
        <taxon>Agaricineae</taxon>
        <taxon>Crepidotaceae</taxon>
        <taxon>Crepidotus</taxon>
    </lineage>
</organism>
<dbReference type="PANTHER" id="PTHR24304:SF2">
    <property type="entry name" value="24-HYDROXYCHOLESTEROL 7-ALPHA-HYDROXYLASE"/>
    <property type="match status" value="1"/>
</dbReference>